<accession>A0A2H3JFQ3</accession>
<evidence type="ECO:0000313" key="2">
    <source>
        <dbReference type="EMBL" id="PCH38653.1"/>
    </source>
</evidence>
<feature type="compositionally biased region" description="Polar residues" evidence="1">
    <location>
        <begin position="43"/>
        <end position="60"/>
    </location>
</feature>
<reference evidence="2 3" key="1">
    <citation type="journal article" date="2012" name="Science">
        <title>The Paleozoic origin of enzymatic lignin decomposition reconstructed from 31 fungal genomes.</title>
        <authorList>
            <person name="Floudas D."/>
            <person name="Binder M."/>
            <person name="Riley R."/>
            <person name="Barry K."/>
            <person name="Blanchette R.A."/>
            <person name="Henrissat B."/>
            <person name="Martinez A.T."/>
            <person name="Otillar R."/>
            <person name="Spatafora J.W."/>
            <person name="Yadav J.S."/>
            <person name="Aerts A."/>
            <person name="Benoit I."/>
            <person name="Boyd A."/>
            <person name="Carlson A."/>
            <person name="Copeland A."/>
            <person name="Coutinho P.M."/>
            <person name="de Vries R.P."/>
            <person name="Ferreira P."/>
            <person name="Findley K."/>
            <person name="Foster B."/>
            <person name="Gaskell J."/>
            <person name="Glotzer D."/>
            <person name="Gorecki P."/>
            <person name="Heitman J."/>
            <person name="Hesse C."/>
            <person name="Hori C."/>
            <person name="Igarashi K."/>
            <person name="Jurgens J.A."/>
            <person name="Kallen N."/>
            <person name="Kersten P."/>
            <person name="Kohler A."/>
            <person name="Kuees U."/>
            <person name="Kumar T.K.A."/>
            <person name="Kuo A."/>
            <person name="LaButti K."/>
            <person name="Larrondo L.F."/>
            <person name="Lindquist E."/>
            <person name="Ling A."/>
            <person name="Lombard V."/>
            <person name="Lucas S."/>
            <person name="Lundell T."/>
            <person name="Martin R."/>
            <person name="McLaughlin D.J."/>
            <person name="Morgenstern I."/>
            <person name="Morin E."/>
            <person name="Murat C."/>
            <person name="Nagy L.G."/>
            <person name="Nolan M."/>
            <person name="Ohm R.A."/>
            <person name="Patyshakuliyeva A."/>
            <person name="Rokas A."/>
            <person name="Ruiz-Duenas F.J."/>
            <person name="Sabat G."/>
            <person name="Salamov A."/>
            <person name="Samejima M."/>
            <person name="Schmutz J."/>
            <person name="Slot J.C."/>
            <person name="St John F."/>
            <person name="Stenlid J."/>
            <person name="Sun H."/>
            <person name="Sun S."/>
            <person name="Syed K."/>
            <person name="Tsang A."/>
            <person name="Wiebenga A."/>
            <person name="Young D."/>
            <person name="Pisabarro A."/>
            <person name="Eastwood D.C."/>
            <person name="Martin F."/>
            <person name="Cullen D."/>
            <person name="Grigoriev I.V."/>
            <person name="Hibbett D.S."/>
        </authorList>
    </citation>
    <scope>NUCLEOTIDE SEQUENCE [LARGE SCALE GENOMIC DNA]</scope>
    <source>
        <strain evidence="2 3">MD-104</strain>
    </source>
</reference>
<gene>
    <name evidence="2" type="ORF">WOLCODRAFT_23494</name>
</gene>
<dbReference type="Proteomes" id="UP000218811">
    <property type="component" value="Unassembled WGS sequence"/>
</dbReference>
<proteinExistence type="predicted"/>
<dbReference type="EMBL" id="KB467942">
    <property type="protein sequence ID" value="PCH38653.1"/>
    <property type="molecule type" value="Genomic_DNA"/>
</dbReference>
<keyword evidence="3" id="KW-1185">Reference proteome</keyword>
<organism evidence="2 3">
    <name type="scientific">Wolfiporia cocos (strain MD-104)</name>
    <name type="common">Brown rot fungus</name>
    <dbReference type="NCBI Taxonomy" id="742152"/>
    <lineage>
        <taxon>Eukaryota</taxon>
        <taxon>Fungi</taxon>
        <taxon>Dikarya</taxon>
        <taxon>Basidiomycota</taxon>
        <taxon>Agaricomycotina</taxon>
        <taxon>Agaricomycetes</taxon>
        <taxon>Polyporales</taxon>
        <taxon>Phaeolaceae</taxon>
        <taxon>Wolfiporia</taxon>
    </lineage>
</organism>
<evidence type="ECO:0000256" key="1">
    <source>
        <dbReference type="SAM" id="MobiDB-lite"/>
    </source>
</evidence>
<evidence type="ECO:0000313" key="3">
    <source>
        <dbReference type="Proteomes" id="UP000218811"/>
    </source>
</evidence>
<protein>
    <submittedName>
        <fullName evidence="2">Uncharacterized protein</fullName>
    </submittedName>
</protein>
<feature type="region of interest" description="Disordered" evidence="1">
    <location>
        <begin position="43"/>
        <end position="75"/>
    </location>
</feature>
<dbReference type="AlphaFoldDB" id="A0A2H3JFQ3"/>
<sequence length="75" mass="8592">MILRPTRDILQPEKLWTDSACCLRGTTSCVARLAQKDARPFESQCNSCQGDLRQGNTQKAESWRPQPASKWRDVR</sequence>
<name>A0A2H3JFQ3_WOLCO</name>